<dbReference type="CDD" id="cd00093">
    <property type="entry name" value="HTH_XRE"/>
    <property type="match status" value="1"/>
</dbReference>
<reference evidence="2" key="1">
    <citation type="submission" date="2021-01" db="EMBL/GenBank/DDBJ databases">
        <title>Whole genome shotgun sequence of Sphaerisporangium rufum NBRC 109079.</title>
        <authorList>
            <person name="Komaki H."/>
            <person name="Tamura T."/>
        </authorList>
    </citation>
    <scope>NUCLEOTIDE SEQUENCE</scope>
    <source>
        <strain evidence="2">NBRC 109079</strain>
    </source>
</reference>
<dbReference type="PROSITE" id="PS50943">
    <property type="entry name" value="HTH_CROC1"/>
    <property type="match status" value="1"/>
</dbReference>
<proteinExistence type="predicted"/>
<comment type="caution">
    <text evidence="2">The sequence shown here is derived from an EMBL/GenBank/DDBJ whole genome shotgun (WGS) entry which is preliminary data.</text>
</comment>
<dbReference type="RefSeq" id="WP_203982984.1">
    <property type="nucleotide sequence ID" value="NZ_BOOU01000017.1"/>
</dbReference>
<dbReference type="Proteomes" id="UP000655287">
    <property type="component" value="Unassembled WGS sequence"/>
</dbReference>
<dbReference type="SUPFAM" id="SSF47413">
    <property type="entry name" value="lambda repressor-like DNA-binding domains"/>
    <property type="match status" value="1"/>
</dbReference>
<evidence type="ECO:0000313" key="2">
    <source>
        <dbReference type="EMBL" id="GII76356.1"/>
    </source>
</evidence>
<dbReference type="Pfam" id="PF19054">
    <property type="entry name" value="DUF5753"/>
    <property type="match status" value="1"/>
</dbReference>
<dbReference type="AlphaFoldDB" id="A0A919QYB6"/>
<dbReference type="EMBL" id="BOOU01000017">
    <property type="protein sequence ID" value="GII76356.1"/>
    <property type="molecule type" value="Genomic_DNA"/>
</dbReference>
<dbReference type="Gene3D" id="1.10.260.40">
    <property type="entry name" value="lambda repressor-like DNA-binding domains"/>
    <property type="match status" value="1"/>
</dbReference>
<gene>
    <name evidence="2" type="ORF">Sru01_13380</name>
</gene>
<accession>A0A919QYB6</accession>
<evidence type="ECO:0000313" key="3">
    <source>
        <dbReference type="Proteomes" id="UP000655287"/>
    </source>
</evidence>
<dbReference type="InterPro" id="IPR010982">
    <property type="entry name" value="Lambda_DNA-bd_dom_sf"/>
</dbReference>
<dbReference type="InterPro" id="IPR043917">
    <property type="entry name" value="DUF5753"/>
</dbReference>
<organism evidence="2 3">
    <name type="scientific">Sphaerisporangium rufum</name>
    <dbReference type="NCBI Taxonomy" id="1381558"/>
    <lineage>
        <taxon>Bacteria</taxon>
        <taxon>Bacillati</taxon>
        <taxon>Actinomycetota</taxon>
        <taxon>Actinomycetes</taxon>
        <taxon>Streptosporangiales</taxon>
        <taxon>Streptosporangiaceae</taxon>
        <taxon>Sphaerisporangium</taxon>
    </lineage>
</organism>
<name>A0A919QYB6_9ACTN</name>
<protein>
    <submittedName>
        <fullName evidence="2">Transcriptional regulator</fullName>
    </submittedName>
</protein>
<dbReference type="InterPro" id="IPR001387">
    <property type="entry name" value="Cro/C1-type_HTH"/>
</dbReference>
<dbReference type="GO" id="GO:0003677">
    <property type="term" value="F:DNA binding"/>
    <property type="evidence" value="ECO:0007669"/>
    <property type="project" value="InterPro"/>
</dbReference>
<evidence type="ECO:0000259" key="1">
    <source>
        <dbReference type="PROSITE" id="PS50943"/>
    </source>
</evidence>
<feature type="domain" description="HTH cro/C1-type" evidence="1">
    <location>
        <begin position="17"/>
        <end position="73"/>
    </location>
</feature>
<dbReference type="Pfam" id="PF13560">
    <property type="entry name" value="HTH_31"/>
    <property type="match status" value="1"/>
</dbReference>
<sequence length="287" mass="32769">MSRFSPTVRHRRLLQELRRLRSNAELKQEDVAEHLGWSPSRMTKVEGGSLRISVSDVRAMLQLYGVEQATEEHDVLVQLARQSREKGWWHTYSDVIPHWFQVYVGLEAEALSLRNYESELIHGLLQTEDYARTVYRAAQVTDSPDEIERYVALRMARQEIVTKNEDPLRFWTVLNEAALRRPVGGEDVMRAQLHRLADMASLANVTLQVLPYSAGAHAAMLGPFALLAFSDQGGDDVAYLEHATGSFYLEKPEDVRRYKSIFDHLSRSALDPDDSLVLINRMVHAIL</sequence>
<dbReference type="SMART" id="SM00530">
    <property type="entry name" value="HTH_XRE"/>
    <property type="match status" value="1"/>
</dbReference>
<keyword evidence="3" id="KW-1185">Reference proteome</keyword>